<feature type="domain" description="T-SNARE coiled-coil homology" evidence="2">
    <location>
        <begin position="74"/>
        <end position="112"/>
    </location>
</feature>
<reference evidence="3 4" key="1">
    <citation type="journal article" date="2019" name="Environ. Microbiol.">
        <title>At the nexus of three kingdoms: the genome of the mycorrhizal fungus Gigaspora margarita provides insights into plant, endobacterial and fungal interactions.</title>
        <authorList>
            <person name="Venice F."/>
            <person name="Ghignone S."/>
            <person name="Salvioli di Fossalunga A."/>
            <person name="Amselem J."/>
            <person name="Novero M."/>
            <person name="Xianan X."/>
            <person name="Sedzielewska Toro K."/>
            <person name="Morin E."/>
            <person name="Lipzen A."/>
            <person name="Grigoriev I.V."/>
            <person name="Henrissat B."/>
            <person name="Martin F.M."/>
            <person name="Bonfante P."/>
        </authorList>
    </citation>
    <scope>NUCLEOTIDE SEQUENCE [LARGE SCALE GENOMIC DNA]</scope>
    <source>
        <strain evidence="3 4">BEG34</strain>
    </source>
</reference>
<dbReference type="PROSITE" id="PS50192">
    <property type="entry name" value="T_SNARE"/>
    <property type="match status" value="1"/>
</dbReference>
<dbReference type="Gene3D" id="1.20.58.70">
    <property type="match status" value="1"/>
</dbReference>
<feature type="coiled-coil region" evidence="1">
    <location>
        <begin position="66"/>
        <end position="97"/>
    </location>
</feature>
<dbReference type="InterPro" id="IPR010989">
    <property type="entry name" value="SNARE"/>
</dbReference>
<evidence type="ECO:0000256" key="1">
    <source>
        <dbReference type="SAM" id="Coils"/>
    </source>
</evidence>
<evidence type="ECO:0000313" key="3">
    <source>
        <dbReference type="EMBL" id="KAF0546108.1"/>
    </source>
</evidence>
<keyword evidence="1" id="KW-0175">Coiled coil</keyword>
<dbReference type="InterPro" id="IPR000727">
    <property type="entry name" value="T_SNARE_dom"/>
</dbReference>
<dbReference type="OrthoDB" id="364348at2759"/>
<protein>
    <submittedName>
        <fullName evidence="3">t-SNARE</fullName>
    </submittedName>
</protein>
<proteinExistence type="predicted"/>
<sequence length="146" mass="16515">MKRLVSYLRTTKDTPEIRSKLLVKDTSGNLKTLTHFEGTSGQNRQRNINRILESTKLSTERQREYVDKAKARNDAYEDDEEGEIREIEQGINELNEIFQDLGTLVSEQRSMLANELSSASQLQKKARNRMCCLAVVGGIVILAALA</sequence>
<accession>A0A8H4AZ15</accession>
<dbReference type="SMART" id="SM00397">
    <property type="entry name" value="t_SNARE"/>
    <property type="match status" value="1"/>
</dbReference>
<evidence type="ECO:0000313" key="4">
    <source>
        <dbReference type="Proteomes" id="UP000439903"/>
    </source>
</evidence>
<dbReference type="GO" id="GO:0016020">
    <property type="term" value="C:membrane"/>
    <property type="evidence" value="ECO:0007669"/>
    <property type="project" value="InterPro"/>
</dbReference>
<dbReference type="GO" id="GO:0016192">
    <property type="term" value="P:vesicle-mediated transport"/>
    <property type="evidence" value="ECO:0007669"/>
    <property type="project" value="InterPro"/>
</dbReference>
<comment type="caution">
    <text evidence="3">The sequence shown here is derived from an EMBL/GenBank/DDBJ whole genome shotgun (WGS) entry which is preliminary data.</text>
</comment>
<name>A0A8H4AZ15_GIGMA</name>
<dbReference type="EMBL" id="WTPW01000113">
    <property type="protein sequence ID" value="KAF0546108.1"/>
    <property type="molecule type" value="Genomic_DNA"/>
</dbReference>
<dbReference type="SUPFAM" id="SSF47661">
    <property type="entry name" value="t-snare proteins"/>
    <property type="match status" value="1"/>
</dbReference>
<gene>
    <name evidence="3" type="ORF">F8M41_001545</name>
</gene>
<evidence type="ECO:0000259" key="2">
    <source>
        <dbReference type="PROSITE" id="PS50192"/>
    </source>
</evidence>
<dbReference type="Proteomes" id="UP000439903">
    <property type="component" value="Unassembled WGS sequence"/>
</dbReference>
<organism evidence="3 4">
    <name type="scientific">Gigaspora margarita</name>
    <dbReference type="NCBI Taxonomy" id="4874"/>
    <lineage>
        <taxon>Eukaryota</taxon>
        <taxon>Fungi</taxon>
        <taxon>Fungi incertae sedis</taxon>
        <taxon>Mucoromycota</taxon>
        <taxon>Glomeromycotina</taxon>
        <taxon>Glomeromycetes</taxon>
        <taxon>Diversisporales</taxon>
        <taxon>Gigasporaceae</taxon>
        <taxon>Gigaspora</taxon>
    </lineage>
</organism>
<keyword evidence="4" id="KW-1185">Reference proteome</keyword>
<dbReference type="AlphaFoldDB" id="A0A8H4AZ15"/>